<dbReference type="InterPro" id="IPR043739">
    <property type="entry name" value="DUF5684"/>
</dbReference>
<accession>A0A1X9LG49</accession>
<organism evidence="1 2">
    <name type="scientific">Cnuibacter physcomitrellae</name>
    <dbReference type="NCBI Taxonomy" id="1619308"/>
    <lineage>
        <taxon>Bacteria</taxon>
        <taxon>Bacillati</taxon>
        <taxon>Actinomycetota</taxon>
        <taxon>Actinomycetes</taxon>
        <taxon>Micrococcales</taxon>
        <taxon>Microbacteriaceae</taxon>
        <taxon>Cnuibacter</taxon>
    </lineage>
</organism>
<evidence type="ECO:0000313" key="1">
    <source>
        <dbReference type="EMBL" id="ARJ04107.1"/>
    </source>
</evidence>
<protein>
    <submittedName>
        <fullName evidence="1">Uncharacterized protein</fullName>
    </submittedName>
</protein>
<proteinExistence type="predicted"/>
<dbReference type="EMBL" id="CP020715">
    <property type="protein sequence ID" value="ARJ04107.1"/>
    <property type="molecule type" value="Genomic_DNA"/>
</dbReference>
<dbReference type="Pfam" id="PF18936">
    <property type="entry name" value="DUF5684"/>
    <property type="match status" value="1"/>
</dbReference>
<name>A0A1X9LG49_9MICO</name>
<dbReference type="AlphaFoldDB" id="A0A1X9LG49"/>
<dbReference type="KEGG" id="cphy:B5808_01875"/>
<dbReference type="RefSeq" id="WP_085017929.1">
    <property type="nucleotide sequence ID" value="NZ_BMHD01000001.1"/>
</dbReference>
<gene>
    <name evidence="1" type="ORF">B5808_01875</name>
</gene>
<sequence>MYETDGGALIAAFVATYLVILGFAFLFGVAVYVVNGFAFMSLYRKVGVKPWIAWVPYYNTWVWLKLGGQPGWLALLPLVGASIVTLVFNAIGMVRTQIAFRRDSAFVVLGIFLPFVWAFMLGARDSVYEPWRITAAGYPPPGVGYGSVVPDYATAPEALPVFPAPPTPPAA</sequence>
<evidence type="ECO:0000313" key="2">
    <source>
        <dbReference type="Proteomes" id="UP000192775"/>
    </source>
</evidence>
<dbReference type="Proteomes" id="UP000192775">
    <property type="component" value="Chromosome"/>
</dbReference>
<keyword evidence="2" id="KW-1185">Reference proteome</keyword>
<dbReference type="STRING" id="1619308.B5808_01875"/>
<reference evidence="1 2" key="1">
    <citation type="submission" date="2017-04" db="EMBL/GenBank/DDBJ databases">
        <authorList>
            <person name="Afonso C.L."/>
            <person name="Miller P.J."/>
            <person name="Scott M.A."/>
            <person name="Spackman E."/>
            <person name="Goraichik I."/>
            <person name="Dimitrov K.M."/>
            <person name="Suarez D.L."/>
            <person name="Swayne D.E."/>
        </authorList>
    </citation>
    <scope>NUCLEOTIDE SEQUENCE [LARGE SCALE GENOMIC DNA]</scope>
    <source>
        <strain evidence="2">XA(T)</strain>
    </source>
</reference>